<name>A0A2Z2HZ66_9EURY</name>
<dbReference type="Proteomes" id="UP000250088">
    <property type="component" value="Chromosome"/>
</dbReference>
<keyword evidence="3" id="KW-1185">Reference proteome</keyword>
<dbReference type="KEGG" id="naj:B1756_16770"/>
<dbReference type="PROSITE" id="PS51186">
    <property type="entry name" value="GNAT"/>
    <property type="match status" value="1"/>
</dbReference>
<dbReference type="EMBL" id="CP019893">
    <property type="protein sequence ID" value="ARS91217.1"/>
    <property type="molecule type" value="Genomic_DNA"/>
</dbReference>
<dbReference type="CDD" id="cd04301">
    <property type="entry name" value="NAT_SF"/>
    <property type="match status" value="1"/>
</dbReference>
<reference evidence="3" key="1">
    <citation type="submission" date="2017-02" db="EMBL/GenBank/DDBJ databases">
        <title>Natronthermophilus aegyptiacus gen. nov.,sp. nov., an aerobic, extremely halophilic alkalithermophilic archaeon isolated from the athalassohaline Wadi An Natrun, Egypt.</title>
        <authorList>
            <person name="Zhao B."/>
        </authorList>
    </citation>
    <scope>NUCLEOTIDE SEQUENCE [LARGE SCALE GENOMIC DNA]</scope>
    <source>
        <strain evidence="3">JW/NM-HA 15</strain>
    </source>
</reference>
<proteinExistence type="predicted"/>
<dbReference type="GO" id="GO:0016747">
    <property type="term" value="F:acyltransferase activity, transferring groups other than amino-acyl groups"/>
    <property type="evidence" value="ECO:0007669"/>
    <property type="project" value="InterPro"/>
</dbReference>
<evidence type="ECO:0000259" key="1">
    <source>
        <dbReference type="PROSITE" id="PS51186"/>
    </source>
</evidence>
<dbReference type="AlphaFoldDB" id="A0A2Z2HZ66"/>
<organism evidence="2 3">
    <name type="scientific">Natrarchaeobaculum aegyptiacum</name>
    <dbReference type="NCBI Taxonomy" id="745377"/>
    <lineage>
        <taxon>Archaea</taxon>
        <taxon>Methanobacteriati</taxon>
        <taxon>Methanobacteriota</taxon>
        <taxon>Stenosarchaea group</taxon>
        <taxon>Halobacteria</taxon>
        <taxon>Halobacteriales</taxon>
        <taxon>Natrialbaceae</taxon>
        <taxon>Natrarchaeobaculum</taxon>
    </lineage>
</organism>
<evidence type="ECO:0000313" key="2">
    <source>
        <dbReference type="EMBL" id="ARS91217.1"/>
    </source>
</evidence>
<evidence type="ECO:0000313" key="3">
    <source>
        <dbReference type="Proteomes" id="UP000250088"/>
    </source>
</evidence>
<protein>
    <recommendedName>
        <fullName evidence="1">N-acetyltransferase domain-containing protein</fullName>
    </recommendedName>
</protein>
<dbReference type="InterPro" id="IPR000182">
    <property type="entry name" value="GNAT_dom"/>
</dbReference>
<accession>A0A2Z2HZ66</accession>
<dbReference type="InterPro" id="IPR016181">
    <property type="entry name" value="Acyl_CoA_acyltransferase"/>
</dbReference>
<gene>
    <name evidence="2" type="ORF">B1756_16770</name>
</gene>
<dbReference type="Pfam" id="PF00583">
    <property type="entry name" value="Acetyltransf_1"/>
    <property type="match status" value="1"/>
</dbReference>
<dbReference type="PANTHER" id="PTHR43617:SF34">
    <property type="entry name" value="PUTATIVE-RELATED"/>
    <property type="match status" value="1"/>
</dbReference>
<dbReference type="Gene3D" id="3.40.630.30">
    <property type="match status" value="1"/>
</dbReference>
<feature type="domain" description="N-acetyltransferase" evidence="1">
    <location>
        <begin position="29"/>
        <end position="202"/>
    </location>
</feature>
<sequence>MSSMVVRYLLRLGEGHTYFIFPGRQRETMEFRSASPSDAKDIYEVQAQSCRSAYYDVLDDHSIIDAMEDPSTIDQIQEWLEYTVDDDQAIHPVAVTDKDGIVGFAQLLVGEHAPDRTSSNEAFLQSLYVQPDYWGRGIGSELLETGVKRLPSDATTVSLEVLPQNDIGVSFYEKHNFERESTGEFEAGGTTYETVIFSRAVTR</sequence>
<dbReference type="SUPFAM" id="SSF55729">
    <property type="entry name" value="Acyl-CoA N-acyltransferases (Nat)"/>
    <property type="match status" value="1"/>
</dbReference>
<dbReference type="InterPro" id="IPR050276">
    <property type="entry name" value="MshD_Acetyltransferase"/>
</dbReference>
<dbReference type="PANTHER" id="PTHR43617">
    <property type="entry name" value="L-AMINO ACID N-ACETYLTRANSFERASE"/>
    <property type="match status" value="1"/>
</dbReference>